<dbReference type="VEuPathDB" id="FungiDB:GGTG_06892"/>
<dbReference type="AlphaFoldDB" id="J3P045"/>
<proteinExistence type="predicted"/>
<evidence type="ECO:0000313" key="2">
    <source>
        <dbReference type="EnsemblFungi" id="EJT76978"/>
    </source>
</evidence>
<evidence type="ECO:0000313" key="1">
    <source>
        <dbReference type="EMBL" id="EJT76978.1"/>
    </source>
</evidence>
<organism evidence="1">
    <name type="scientific">Gaeumannomyces tritici (strain R3-111a-1)</name>
    <name type="common">Wheat and barley take-all root rot fungus</name>
    <name type="synonym">Gaeumannomyces graminis var. tritici</name>
    <dbReference type="NCBI Taxonomy" id="644352"/>
    <lineage>
        <taxon>Eukaryota</taxon>
        <taxon>Fungi</taxon>
        <taxon>Dikarya</taxon>
        <taxon>Ascomycota</taxon>
        <taxon>Pezizomycotina</taxon>
        <taxon>Sordariomycetes</taxon>
        <taxon>Sordariomycetidae</taxon>
        <taxon>Magnaporthales</taxon>
        <taxon>Magnaporthaceae</taxon>
        <taxon>Gaeumannomyces</taxon>
    </lineage>
</organism>
<protein>
    <submittedName>
        <fullName evidence="1 2">Uncharacterized protein</fullName>
    </submittedName>
</protein>
<name>J3P045_GAET3</name>
<dbReference type="HOGENOM" id="CLU_088641_0_0_1"/>
<dbReference type="GeneID" id="20347350"/>
<gene>
    <name evidence="2" type="primary">20347350</name>
    <name evidence="1" type="ORF">GGTG_06892</name>
</gene>
<dbReference type="Proteomes" id="UP000006039">
    <property type="component" value="Unassembled WGS sequence"/>
</dbReference>
<reference evidence="2" key="5">
    <citation type="submission" date="2018-04" db="UniProtKB">
        <authorList>
            <consortium name="EnsemblFungi"/>
        </authorList>
    </citation>
    <scope>IDENTIFICATION</scope>
    <source>
        <strain evidence="2">R3-111a-1</strain>
    </source>
</reference>
<dbReference type="EMBL" id="GL385397">
    <property type="protein sequence ID" value="EJT76978.1"/>
    <property type="molecule type" value="Genomic_DNA"/>
</dbReference>
<dbReference type="OrthoDB" id="4500473at2759"/>
<sequence length="285" mass="29803">MATLLYFRAPRFDISPESPTAPRLGSIFSNLRRLTAPLNQDEALSIPANLVNQAAVAGFQDKEARSVAGSAGLCTGGGGGSGGLMYAFASDRRDTYRCAELETVEFEADEQFVRDSITASRRVQDFFQGGGSGGRGGGISSFLGGLGGRRVYLITGLKIATDFTVSRGGGSEHGVVAQATVSGGGGEVMMPASAGLNLELKTGSSREVSHGPASGKIVFAYRAIKIRPAGHGQVRYKDLSGGQYGIGEDDGGGVEPPVSWEVEPVGEKDILEEFPDEEEIVAIQH</sequence>
<reference evidence="1" key="3">
    <citation type="submission" date="2010-09" db="EMBL/GenBank/DDBJ databases">
        <title>Annotation of Gaeumannomyces graminis var. tritici R3-111a-1.</title>
        <authorList>
            <consortium name="The Broad Institute Genome Sequencing Platform"/>
            <person name="Ma L.-J."/>
            <person name="Dead R."/>
            <person name="Young S.K."/>
            <person name="Zeng Q."/>
            <person name="Gargeya S."/>
            <person name="Fitzgerald M."/>
            <person name="Haas B."/>
            <person name="Abouelleil A."/>
            <person name="Alvarado L."/>
            <person name="Arachchi H.M."/>
            <person name="Berlin A."/>
            <person name="Brown A."/>
            <person name="Chapman S.B."/>
            <person name="Chen Z."/>
            <person name="Dunbar C."/>
            <person name="Freedman E."/>
            <person name="Gearin G."/>
            <person name="Gellesch M."/>
            <person name="Goldberg J."/>
            <person name="Griggs A."/>
            <person name="Gujja S."/>
            <person name="Heiman D."/>
            <person name="Howarth C."/>
            <person name="Larson L."/>
            <person name="Lui A."/>
            <person name="MacDonald P.J.P."/>
            <person name="Mehta T."/>
            <person name="Montmayeur A."/>
            <person name="Murphy C."/>
            <person name="Neiman D."/>
            <person name="Pearson M."/>
            <person name="Priest M."/>
            <person name="Roberts A."/>
            <person name="Saif S."/>
            <person name="Shea T."/>
            <person name="Shenoy N."/>
            <person name="Sisk P."/>
            <person name="Stolte C."/>
            <person name="Sykes S."/>
            <person name="Yandava C."/>
            <person name="Wortman J."/>
            <person name="Nusbaum C."/>
            <person name="Birren B."/>
        </authorList>
    </citation>
    <scope>NUCLEOTIDE SEQUENCE</scope>
    <source>
        <strain evidence="1">R3-111a-1</strain>
    </source>
</reference>
<reference evidence="3" key="1">
    <citation type="submission" date="2010-07" db="EMBL/GenBank/DDBJ databases">
        <title>The genome sequence of Gaeumannomyces graminis var. tritici strain R3-111a-1.</title>
        <authorList>
            <consortium name="The Broad Institute Genome Sequencing Platform"/>
            <person name="Ma L.-J."/>
            <person name="Dead R."/>
            <person name="Young S."/>
            <person name="Zeng Q."/>
            <person name="Koehrsen M."/>
            <person name="Alvarado L."/>
            <person name="Berlin A."/>
            <person name="Chapman S.B."/>
            <person name="Chen Z."/>
            <person name="Freedman E."/>
            <person name="Gellesch M."/>
            <person name="Goldberg J."/>
            <person name="Griggs A."/>
            <person name="Gujja S."/>
            <person name="Heilman E.R."/>
            <person name="Heiman D."/>
            <person name="Hepburn T."/>
            <person name="Howarth C."/>
            <person name="Jen D."/>
            <person name="Larson L."/>
            <person name="Mehta T."/>
            <person name="Neiman D."/>
            <person name="Pearson M."/>
            <person name="Roberts A."/>
            <person name="Saif S."/>
            <person name="Shea T."/>
            <person name="Shenoy N."/>
            <person name="Sisk P."/>
            <person name="Stolte C."/>
            <person name="Sykes S."/>
            <person name="Walk T."/>
            <person name="White J."/>
            <person name="Yandava C."/>
            <person name="Haas B."/>
            <person name="Nusbaum C."/>
            <person name="Birren B."/>
        </authorList>
    </citation>
    <scope>NUCLEOTIDE SEQUENCE [LARGE SCALE GENOMIC DNA]</scope>
    <source>
        <strain evidence="3">R3-111a-1</strain>
    </source>
</reference>
<reference evidence="2" key="4">
    <citation type="journal article" date="2015" name="G3 (Bethesda)">
        <title>Genome sequences of three phytopathogenic species of the Magnaporthaceae family of fungi.</title>
        <authorList>
            <person name="Okagaki L.H."/>
            <person name="Nunes C.C."/>
            <person name="Sailsbery J."/>
            <person name="Clay B."/>
            <person name="Brown D."/>
            <person name="John T."/>
            <person name="Oh Y."/>
            <person name="Young N."/>
            <person name="Fitzgerald M."/>
            <person name="Haas B.J."/>
            <person name="Zeng Q."/>
            <person name="Young S."/>
            <person name="Adiconis X."/>
            <person name="Fan L."/>
            <person name="Levin J.Z."/>
            <person name="Mitchell T.K."/>
            <person name="Okubara P.A."/>
            <person name="Farman M.L."/>
            <person name="Kohn L.M."/>
            <person name="Birren B."/>
            <person name="Ma L.-J."/>
            <person name="Dean R.A."/>
        </authorList>
    </citation>
    <scope>NUCLEOTIDE SEQUENCE</scope>
    <source>
        <strain evidence="2">R3-111a-1</strain>
    </source>
</reference>
<dbReference type="RefSeq" id="XP_009222978.1">
    <property type="nucleotide sequence ID" value="XM_009224714.1"/>
</dbReference>
<keyword evidence="3" id="KW-1185">Reference proteome</keyword>
<evidence type="ECO:0000313" key="3">
    <source>
        <dbReference type="Proteomes" id="UP000006039"/>
    </source>
</evidence>
<accession>J3P045</accession>
<dbReference type="EnsemblFungi" id="EJT76978">
    <property type="protein sequence ID" value="EJT76978"/>
    <property type="gene ID" value="GGTG_06892"/>
</dbReference>
<dbReference type="eggNOG" id="ENOG502RESN">
    <property type="taxonomic scope" value="Eukaryota"/>
</dbReference>
<reference evidence="1" key="2">
    <citation type="submission" date="2010-07" db="EMBL/GenBank/DDBJ databases">
        <authorList>
            <consortium name="The Broad Institute Genome Sequencing Platform"/>
            <consortium name="Broad Institute Genome Sequencing Center for Infectious Disease"/>
            <person name="Ma L.-J."/>
            <person name="Dead R."/>
            <person name="Young S."/>
            <person name="Zeng Q."/>
            <person name="Koehrsen M."/>
            <person name="Alvarado L."/>
            <person name="Berlin A."/>
            <person name="Chapman S.B."/>
            <person name="Chen Z."/>
            <person name="Freedman E."/>
            <person name="Gellesch M."/>
            <person name="Goldberg J."/>
            <person name="Griggs A."/>
            <person name="Gujja S."/>
            <person name="Heilman E.R."/>
            <person name="Heiman D."/>
            <person name="Hepburn T."/>
            <person name="Howarth C."/>
            <person name="Jen D."/>
            <person name="Larson L."/>
            <person name="Mehta T."/>
            <person name="Neiman D."/>
            <person name="Pearson M."/>
            <person name="Roberts A."/>
            <person name="Saif S."/>
            <person name="Shea T."/>
            <person name="Shenoy N."/>
            <person name="Sisk P."/>
            <person name="Stolte C."/>
            <person name="Sykes S."/>
            <person name="Walk T."/>
            <person name="White J."/>
            <person name="Yandava C."/>
            <person name="Haas B."/>
            <person name="Nusbaum C."/>
            <person name="Birren B."/>
        </authorList>
    </citation>
    <scope>NUCLEOTIDE SEQUENCE</scope>
    <source>
        <strain evidence="1">R3-111a-1</strain>
    </source>
</reference>